<keyword evidence="2" id="KW-1133">Transmembrane helix</keyword>
<gene>
    <name evidence="3" type="ORF">llap_22600</name>
</gene>
<accession>A0A2I0SZW8</accession>
<keyword evidence="2" id="KW-0812">Transmembrane</keyword>
<keyword evidence="2" id="KW-0472">Membrane</keyword>
<feature type="transmembrane region" description="Helical" evidence="2">
    <location>
        <begin position="6"/>
        <end position="30"/>
    </location>
</feature>
<evidence type="ECO:0000313" key="3">
    <source>
        <dbReference type="EMBL" id="PKU27096.1"/>
    </source>
</evidence>
<name>A0A2I0SZW8_LIMLA</name>
<dbReference type="Proteomes" id="UP000233556">
    <property type="component" value="Unassembled WGS sequence"/>
</dbReference>
<dbReference type="EMBL" id="KZ531512">
    <property type="protein sequence ID" value="PKU27096.1"/>
    <property type="molecule type" value="Genomic_DNA"/>
</dbReference>
<protein>
    <submittedName>
        <fullName evidence="3">Uncharacterized protein</fullName>
    </submittedName>
</protein>
<evidence type="ECO:0000256" key="1">
    <source>
        <dbReference type="SAM" id="MobiDB-lite"/>
    </source>
</evidence>
<keyword evidence="4" id="KW-1185">Reference proteome</keyword>
<feature type="region of interest" description="Disordered" evidence="1">
    <location>
        <begin position="75"/>
        <end position="103"/>
    </location>
</feature>
<feature type="region of interest" description="Disordered" evidence="1">
    <location>
        <begin position="37"/>
        <end position="56"/>
    </location>
</feature>
<evidence type="ECO:0000256" key="2">
    <source>
        <dbReference type="SAM" id="Phobius"/>
    </source>
</evidence>
<organism evidence="3 4">
    <name type="scientific">Limosa lapponica baueri</name>
    <dbReference type="NCBI Taxonomy" id="1758121"/>
    <lineage>
        <taxon>Eukaryota</taxon>
        <taxon>Metazoa</taxon>
        <taxon>Chordata</taxon>
        <taxon>Craniata</taxon>
        <taxon>Vertebrata</taxon>
        <taxon>Euteleostomi</taxon>
        <taxon>Archelosauria</taxon>
        <taxon>Archosauria</taxon>
        <taxon>Dinosauria</taxon>
        <taxon>Saurischia</taxon>
        <taxon>Theropoda</taxon>
        <taxon>Coelurosauria</taxon>
        <taxon>Aves</taxon>
        <taxon>Neognathae</taxon>
        <taxon>Neoaves</taxon>
        <taxon>Charadriiformes</taxon>
        <taxon>Scolopacidae</taxon>
        <taxon>Limosa</taxon>
    </lineage>
</organism>
<evidence type="ECO:0000313" key="4">
    <source>
        <dbReference type="Proteomes" id="UP000233556"/>
    </source>
</evidence>
<proteinExistence type="predicted"/>
<reference evidence="4" key="1">
    <citation type="submission" date="2017-11" db="EMBL/GenBank/DDBJ databases">
        <authorList>
            <person name="Lima N.C."/>
            <person name="Parody-Merino A.M."/>
            <person name="Battley P.F."/>
            <person name="Fidler A.E."/>
            <person name="Prosdocimi F."/>
        </authorList>
    </citation>
    <scope>NUCLEOTIDE SEQUENCE [LARGE SCALE GENOMIC DNA]</scope>
</reference>
<reference evidence="4" key="2">
    <citation type="submission" date="2017-12" db="EMBL/GenBank/DDBJ databases">
        <title>Genome sequence of the Bar-tailed Godwit (Limosa lapponica baueri).</title>
        <authorList>
            <person name="Lima N.C.B."/>
            <person name="Parody-Merino A.M."/>
            <person name="Battley P.F."/>
            <person name="Fidler A.E."/>
            <person name="Prosdocimi F."/>
        </authorList>
    </citation>
    <scope>NUCLEOTIDE SEQUENCE [LARGE SCALE GENOMIC DNA]</scope>
</reference>
<dbReference type="AlphaFoldDB" id="A0A2I0SZW8"/>
<feature type="compositionally biased region" description="Polar residues" evidence="1">
    <location>
        <begin position="75"/>
        <end position="97"/>
    </location>
</feature>
<sequence>MDPAAFIAFSAFVGSLVAFLVYCFLVTMGWTQGGTPQKCRDKKCRGKKGNDRGVQPLGKDFVLLQPLQPSRNHCPTHPEINNINEIPQELNSSTRNLTRLPDT</sequence>